<protein>
    <submittedName>
        <fullName evidence="1">Uncharacterized protein</fullName>
    </submittedName>
</protein>
<dbReference type="AlphaFoldDB" id="A0A7S0Q4T1"/>
<reference evidence="1" key="1">
    <citation type="submission" date="2021-01" db="EMBL/GenBank/DDBJ databases">
        <authorList>
            <person name="Corre E."/>
            <person name="Pelletier E."/>
            <person name="Niang G."/>
            <person name="Scheremetjew M."/>
            <person name="Finn R."/>
            <person name="Kale V."/>
            <person name="Holt S."/>
            <person name="Cochrane G."/>
            <person name="Meng A."/>
            <person name="Brown T."/>
            <person name="Cohen L."/>
        </authorList>
    </citation>
    <scope>NUCLEOTIDE SEQUENCE</scope>
    <source>
        <strain evidence="1">PLY182g</strain>
    </source>
</reference>
<name>A0A7S0Q4T1_9EUKA</name>
<gene>
    <name evidence="1" type="ORF">CPEL01642_LOCUS17013</name>
</gene>
<dbReference type="EMBL" id="HBEY01035585">
    <property type="protein sequence ID" value="CAD8613633.1"/>
    <property type="molecule type" value="Transcribed_RNA"/>
</dbReference>
<organism evidence="1">
    <name type="scientific">Coccolithus braarudii</name>
    <dbReference type="NCBI Taxonomy" id="221442"/>
    <lineage>
        <taxon>Eukaryota</taxon>
        <taxon>Haptista</taxon>
        <taxon>Haptophyta</taxon>
        <taxon>Prymnesiophyceae</taxon>
        <taxon>Coccolithales</taxon>
        <taxon>Coccolithaceae</taxon>
        <taxon>Coccolithus</taxon>
    </lineage>
</organism>
<sequence>MHGLPPVSLGAGFGTVLPGGPEFSEWLLESPYGRWIYKNHMGHHVLSGQCNYNVCCPGTDHLLGTYVSTEFWQDKMRPMPLNAETRGPVVGPQSHGGVPQLPTREAYQAARALRRQMNEGPGGGGDGSILANGGTLIADAYSEEPEPVSV</sequence>
<accession>A0A7S0Q4T1</accession>
<evidence type="ECO:0000313" key="1">
    <source>
        <dbReference type="EMBL" id="CAD8613633.1"/>
    </source>
</evidence>
<proteinExistence type="predicted"/>